<protein>
    <submittedName>
        <fullName evidence="2">Uncharacterized protein</fullName>
    </submittedName>
</protein>
<sequence>MSTHPHARPRKSTHRPTPLAPVLHPESESTGLLRRQYRMIQNSPVSRRLNASRVNVKSISSRRSKRKAPRRRALHLASIPFPDMYAHNDGDTRRLWDDRQHTHRRRQQRWTDLLFEVGSNTSPTIPGILPALHLRAVKLPVGLLGFASPGVVTQTSSLHHNT</sequence>
<proteinExistence type="predicted"/>
<gene>
    <name evidence="2" type="ORF">DFP72DRAFT_897333</name>
</gene>
<evidence type="ECO:0000256" key="1">
    <source>
        <dbReference type="SAM" id="MobiDB-lite"/>
    </source>
</evidence>
<dbReference type="EMBL" id="JACGCI010000031">
    <property type="protein sequence ID" value="KAF6755149.1"/>
    <property type="molecule type" value="Genomic_DNA"/>
</dbReference>
<dbReference type="Proteomes" id="UP000521943">
    <property type="component" value="Unassembled WGS sequence"/>
</dbReference>
<evidence type="ECO:0000313" key="2">
    <source>
        <dbReference type="EMBL" id="KAF6755149.1"/>
    </source>
</evidence>
<feature type="compositionally biased region" description="Basic residues" evidence="1">
    <location>
        <begin position="1"/>
        <end position="14"/>
    </location>
</feature>
<evidence type="ECO:0000313" key="3">
    <source>
        <dbReference type="Proteomes" id="UP000521943"/>
    </source>
</evidence>
<reference evidence="2 3" key="1">
    <citation type="submission" date="2020-07" db="EMBL/GenBank/DDBJ databases">
        <title>Comparative genomics of pyrophilous fungi reveals a link between fire events and developmental genes.</title>
        <authorList>
            <consortium name="DOE Joint Genome Institute"/>
            <person name="Steindorff A.S."/>
            <person name="Carver A."/>
            <person name="Calhoun S."/>
            <person name="Stillman K."/>
            <person name="Liu H."/>
            <person name="Lipzen A."/>
            <person name="Pangilinan J."/>
            <person name="Labutti K."/>
            <person name="Bruns T.D."/>
            <person name="Grigoriev I.V."/>
        </authorList>
    </citation>
    <scope>NUCLEOTIDE SEQUENCE [LARGE SCALE GENOMIC DNA]</scope>
    <source>
        <strain evidence="2 3">CBS 144469</strain>
    </source>
</reference>
<dbReference type="AlphaFoldDB" id="A0A8H6M6W3"/>
<name>A0A8H6M6W3_9AGAR</name>
<feature type="non-terminal residue" evidence="2">
    <location>
        <position position="162"/>
    </location>
</feature>
<accession>A0A8H6M6W3</accession>
<feature type="region of interest" description="Disordered" evidence="1">
    <location>
        <begin position="1"/>
        <end position="31"/>
    </location>
</feature>
<keyword evidence="3" id="KW-1185">Reference proteome</keyword>
<comment type="caution">
    <text evidence="2">The sequence shown here is derived from an EMBL/GenBank/DDBJ whole genome shotgun (WGS) entry which is preliminary data.</text>
</comment>
<organism evidence="2 3">
    <name type="scientific">Ephemerocybe angulata</name>
    <dbReference type="NCBI Taxonomy" id="980116"/>
    <lineage>
        <taxon>Eukaryota</taxon>
        <taxon>Fungi</taxon>
        <taxon>Dikarya</taxon>
        <taxon>Basidiomycota</taxon>
        <taxon>Agaricomycotina</taxon>
        <taxon>Agaricomycetes</taxon>
        <taxon>Agaricomycetidae</taxon>
        <taxon>Agaricales</taxon>
        <taxon>Agaricineae</taxon>
        <taxon>Psathyrellaceae</taxon>
        <taxon>Ephemerocybe</taxon>
    </lineage>
</organism>